<name>A0A1I8GXJ6_9PLAT</name>
<organism evidence="1 2">
    <name type="scientific">Macrostomum lignano</name>
    <dbReference type="NCBI Taxonomy" id="282301"/>
    <lineage>
        <taxon>Eukaryota</taxon>
        <taxon>Metazoa</taxon>
        <taxon>Spiralia</taxon>
        <taxon>Lophotrochozoa</taxon>
        <taxon>Platyhelminthes</taxon>
        <taxon>Rhabditophora</taxon>
        <taxon>Macrostomorpha</taxon>
        <taxon>Macrostomida</taxon>
        <taxon>Macrostomidae</taxon>
        <taxon>Macrostomum</taxon>
    </lineage>
</organism>
<dbReference type="GO" id="GO:0045505">
    <property type="term" value="F:dynein intermediate chain binding"/>
    <property type="evidence" value="ECO:0007669"/>
    <property type="project" value="InterPro"/>
</dbReference>
<sequence length="246" mass="26684">MTDEAFGNLSLLAQAFPWFAELFGRLNSSESQWRGMVESAEPEAAPLPDKAEDQLQALQRLCIVRSVRPERLLQATTAFAVSVLGSAYTRDPGVEPTAVGSDPATPVLLLHERDASAADRLARSSALRLTGRPPIVFQVADNSANTERGAKRAIQRAMAEDAWALLHCSGPATLDVMQRCADLAAGGQLQKQPQAASFRLVMTCRADCGLGSHRPPVLQAAVKIFVDMPTIFKDCVQRCWVSIEQQ</sequence>
<accession>A0A1I8GXJ6</accession>
<dbReference type="GO" id="GO:0030286">
    <property type="term" value="C:dynein complex"/>
    <property type="evidence" value="ECO:0007669"/>
    <property type="project" value="InterPro"/>
</dbReference>
<evidence type="ECO:0000313" key="1">
    <source>
        <dbReference type="Proteomes" id="UP000095280"/>
    </source>
</evidence>
<dbReference type="GO" id="GO:0007018">
    <property type="term" value="P:microtubule-based movement"/>
    <property type="evidence" value="ECO:0007669"/>
    <property type="project" value="InterPro"/>
</dbReference>
<dbReference type="GO" id="GO:0051959">
    <property type="term" value="F:dynein light intermediate chain binding"/>
    <property type="evidence" value="ECO:0007669"/>
    <property type="project" value="InterPro"/>
</dbReference>
<proteinExistence type="predicted"/>
<evidence type="ECO:0000313" key="2">
    <source>
        <dbReference type="WBParaSite" id="maker-uti_cns_0003568-snap-gene-0.6-mRNA-1"/>
    </source>
</evidence>
<dbReference type="InterPro" id="IPR026983">
    <property type="entry name" value="DHC"/>
</dbReference>
<dbReference type="WBParaSite" id="maker-uti_cns_0003568-snap-gene-0.6-mRNA-1">
    <property type="protein sequence ID" value="maker-uti_cns_0003568-snap-gene-0.6-mRNA-1"/>
    <property type="gene ID" value="maker-uti_cns_0003568-snap-gene-0.6"/>
</dbReference>
<dbReference type="PANTHER" id="PTHR45703">
    <property type="entry name" value="DYNEIN HEAVY CHAIN"/>
    <property type="match status" value="1"/>
</dbReference>
<dbReference type="AlphaFoldDB" id="A0A1I8GXJ6"/>
<protein>
    <submittedName>
        <fullName evidence="2">Dynein_heavy domain-containing protein</fullName>
    </submittedName>
</protein>
<reference evidence="2" key="1">
    <citation type="submission" date="2016-11" db="UniProtKB">
        <authorList>
            <consortium name="WormBaseParasite"/>
        </authorList>
    </citation>
    <scope>IDENTIFICATION</scope>
</reference>
<dbReference type="PANTHER" id="PTHR45703:SF8">
    <property type="entry name" value="DYNEINS HEAVY CHAIN"/>
    <property type="match status" value="1"/>
</dbReference>
<dbReference type="Proteomes" id="UP000095280">
    <property type="component" value="Unplaced"/>
</dbReference>
<keyword evidence="1" id="KW-1185">Reference proteome</keyword>